<dbReference type="OrthoDB" id="9984024at2759"/>
<proteinExistence type="predicted"/>
<organism evidence="3 4">
    <name type="scientific">Pichia sorbitophila (strain ATCC MYA-4447 / BCRC 22081 / CBS 7064 / NBRC 10061 / NRRL Y-12695)</name>
    <name type="common">Hybrid yeast</name>
    <dbReference type="NCBI Taxonomy" id="559304"/>
    <lineage>
        <taxon>Eukaryota</taxon>
        <taxon>Fungi</taxon>
        <taxon>Dikarya</taxon>
        <taxon>Ascomycota</taxon>
        <taxon>Saccharomycotina</taxon>
        <taxon>Pichiomycetes</taxon>
        <taxon>Debaryomycetaceae</taxon>
        <taxon>Millerozyma</taxon>
    </lineage>
</organism>
<sequence length="576" mass="62522">MYFLKETQLFALLLLIEFIVALPVGQGGIKTVYNSGVLIVTRTITGDPEKAKEQESLSAQSASQPSFNAGLADMNKGIMPDSGPSGLIQAASSISAYIQSNVNTLISTPSSQFSSQDFSPGSRSAPPSSSYTESSSYGASATSTGLSSSSASSHSSYSESSSSSSFSSNQQGSSAASSYSRVSSSALSSSSSKAPASSSATISSVSSVPSGSFDSTVDKIWERFWSSDKGAWTDNDQLCESSYKAPVVWTQAVVGKTTTLSGSNQRTANTVKNLMQYENKDLKVFSSGTGGDDDIYTDDNAQVAWVFIDAYQITGNNDYLQTAKNIVSFLKSQWDSNGIGGVYWHYKNKYIASISTVEAALASVLLYDITKDESDLSFAEECMNFMFQHFQDKDKLFFDGFNNDTYDDMNKGKLTYTVGVGMSTLAHLNKHTGNDTWLQNAVSLGKASIDKSGPFYSSEGYWNNALEYVHLLFKGFSDLLTIAPWQKEFSEFKAETIKQAAYIYSYFQDPDDKDLYFSSPTATKTMQSKFNSIFHTDKSLPSDQGTQCHVNDKTIVKKSLMDNASAGQILYFASHL</sequence>
<evidence type="ECO:0000256" key="1">
    <source>
        <dbReference type="SAM" id="MobiDB-lite"/>
    </source>
</evidence>
<dbReference type="Pfam" id="PF03663">
    <property type="entry name" value="Glyco_hydro_76"/>
    <property type="match status" value="1"/>
</dbReference>
<protein>
    <submittedName>
        <fullName evidence="3">Piso0_002074 protein</fullName>
    </submittedName>
</protein>
<dbReference type="SUPFAM" id="SSF48208">
    <property type="entry name" value="Six-hairpin glycosidases"/>
    <property type="match status" value="1"/>
</dbReference>
<dbReference type="InterPro" id="IPR053169">
    <property type="entry name" value="MUG_Protein"/>
</dbReference>
<reference evidence="3 4" key="1">
    <citation type="journal article" date="2012" name="G3 (Bethesda)">
        <title>Pichia sorbitophila, an interspecies yeast hybrid reveals early steps of genome resolution following polyploidization.</title>
        <authorList>
            <person name="Leh Louis V."/>
            <person name="Despons L."/>
            <person name="Friedrich A."/>
            <person name="Martin T."/>
            <person name="Durrens P."/>
            <person name="Casaregola S."/>
            <person name="Neuveglise C."/>
            <person name="Fairhead C."/>
            <person name="Marck C."/>
            <person name="Cruz J.A."/>
            <person name="Straub M.L."/>
            <person name="Kugler V."/>
            <person name="Sacerdot C."/>
            <person name="Uzunov Z."/>
            <person name="Thierry A."/>
            <person name="Weiss S."/>
            <person name="Bleykasten C."/>
            <person name="De Montigny J."/>
            <person name="Jacques N."/>
            <person name="Jung P."/>
            <person name="Lemaire M."/>
            <person name="Mallet S."/>
            <person name="Morel G."/>
            <person name="Richard G.F."/>
            <person name="Sarkar A."/>
            <person name="Savel G."/>
            <person name="Schacherer J."/>
            <person name="Seret M.L."/>
            <person name="Talla E."/>
            <person name="Samson G."/>
            <person name="Jubin C."/>
            <person name="Poulain J."/>
            <person name="Vacherie B."/>
            <person name="Barbe V."/>
            <person name="Pelletier E."/>
            <person name="Sherman D.J."/>
            <person name="Westhof E."/>
            <person name="Weissenbach J."/>
            <person name="Baret P.V."/>
            <person name="Wincker P."/>
            <person name="Gaillardin C."/>
            <person name="Dujon B."/>
            <person name="Souciet J.L."/>
        </authorList>
    </citation>
    <scope>NUCLEOTIDE SEQUENCE [LARGE SCALE GENOMIC DNA]</scope>
    <source>
        <strain evidence="4">ATCC MYA-4447 / BCRC 22081 / CBS 7064 / NBRC 10061 / NRRL Y-12695</strain>
    </source>
</reference>
<keyword evidence="4" id="KW-1185">Reference proteome</keyword>
<dbReference type="EMBL" id="FO082051">
    <property type="protein sequence ID" value="CCE81418.1"/>
    <property type="molecule type" value="Genomic_DNA"/>
</dbReference>
<feature type="region of interest" description="Disordered" evidence="1">
    <location>
        <begin position="110"/>
        <end position="137"/>
    </location>
</feature>
<dbReference type="Proteomes" id="UP000005222">
    <property type="component" value="Chromosome I"/>
</dbReference>
<dbReference type="PANTHER" id="PTHR47791">
    <property type="entry name" value="MEIOTICALLY UP-REGULATED GENE 191 PROTEIN"/>
    <property type="match status" value="1"/>
</dbReference>
<feature type="region of interest" description="Disordered" evidence="1">
    <location>
        <begin position="189"/>
        <end position="213"/>
    </location>
</feature>
<dbReference type="AlphaFoldDB" id="G8YE19"/>
<evidence type="ECO:0000313" key="3">
    <source>
        <dbReference type="EMBL" id="CCE81418.1"/>
    </source>
</evidence>
<dbReference type="HOGENOM" id="CLU_034119_0_0_1"/>
<dbReference type="eggNOG" id="ENOG502QR9C">
    <property type="taxonomic scope" value="Eukaryota"/>
</dbReference>
<keyword evidence="2" id="KW-0732">Signal</keyword>
<dbReference type="OMA" id="CMDFMFK"/>
<dbReference type="InterPro" id="IPR005198">
    <property type="entry name" value="Glyco_hydro_76"/>
</dbReference>
<name>G8YE19_PICSO</name>
<evidence type="ECO:0000256" key="2">
    <source>
        <dbReference type="SAM" id="SignalP"/>
    </source>
</evidence>
<feature type="chain" id="PRO_5003519067" evidence="2">
    <location>
        <begin position="22"/>
        <end position="576"/>
    </location>
</feature>
<feature type="signal peptide" evidence="2">
    <location>
        <begin position="1"/>
        <end position="21"/>
    </location>
</feature>
<dbReference type="InParanoid" id="G8YE19"/>
<gene>
    <name evidence="3" type="primary">Piso0_002074</name>
    <name evidence="3" type="ORF">GNLVRS01_PISO0I02318g</name>
</gene>
<dbReference type="InterPro" id="IPR008928">
    <property type="entry name" value="6-hairpin_glycosidase_sf"/>
</dbReference>
<dbReference type="PANTHER" id="PTHR47791:SF3">
    <property type="entry name" value="MEIOTICALLY UP-REGULATED GENE 191 PROTEIN"/>
    <property type="match status" value="1"/>
</dbReference>
<evidence type="ECO:0000313" key="4">
    <source>
        <dbReference type="Proteomes" id="UP000005222"/>
    </source>
</evidence>
<dbReference type="GO" id="GO:0005975">
    <property type="term" value="P:carbohydrate metabolic process"/>
    <property type="evidence" value="ECO:0007669"/>
    <property type="project" value="InterPro"/>
</dbReference>
<dbReference type="Gene3D" id="1.50.10.20">
    <property type="match status" value="1"/>
</dbReference>
<accession>G8YE19</accession>